<accession>A0A1I0ECC6</accession>
<dbReference type="EMBL" id="FOHE01000011">
    <property type="protein sequence ID" value="SET42733.1"/>
    <property type="molecule type" value="Genomic_DNA"/>
</dbReference>
<protein>
    <submittedName>
        <fullName evidence="1">Uncharacterized protein</fullName>
    </submittedName>
</protein>
<keyword evidence="2" id="KW-1185">Reference proteome</keyword>
<dbReference type="RefSeq" id="WP_090870331.1">
    <property type="nucleotide sequence ID" value="NZ_FOHE01000011.1"/>
</dbReference>
<name>A0A1I0ECC6_9BACI</name>
<dbReference type="STRING" id="930131.SAMN05216389_11134"/>
<organism evidence="1 2">
    <name type="scientific">Oceanobacillus limi</name>
    <dbReference type="NCBI Taxonomy" id="930131"/>
    <lineage>
        <taxon>Bacteria</taxon>
        <taxon>Bacillati</taxon>
        <taxon>Bacillota</taxon>
        <taxon>Bacilli</taxon>
        <taxon>Bacillales</taxon>
        <taxon>Bacillaceae</taxon>
        <taxon>Oceanobacillus</taxon>
    </lineage>
</organism>
<proteinExistence type="predicted"/>
<gene>
    <name evidence="1" type="ORF">SAMN05216389_11134</name>
</gene>
<dbReference type="Proteomes" id="UP000198618">
    <property type="component" value="Unassembled WGS sequence"/>
</dbReference>
<dbReference type="OrthoDB" id="2879580at2"/>
<evidence type="ECO:0000313" key="2">
    <source>
        <dbReference type="Proteomes" id="UP000198618"/>
    </source>
</evidence>
<sequence length="416" mass="46232">MAKLQGVEVIDMVGGEVTKIAYAGAEYTKVDERAEMGDIVLSNGTIDARKGFYYEVNTEDGYGDRAIVDDVSSKRSALDKFVVFRKSSAPTLTERVGDLETRVSAIESGKQAEGFVKVDRKPKVGDYVKFTETDDDDITVGKYYEIIEIDSDGDPRFIADGGGENVAVSYETFEIYAKTSDTPTQVIEGDPQVGDKIRIVDVHILSVGDYEEGDIFTVDSVHHKTFSHRSYVKVKENDENIFREEFEIIERPKKAEKPALKVGDYAKVVEHNNDNCFGGKGGTPVGDIVKIVDVWGSSFKWYRVEELDGGDYDGNPNAKEDALTKATDEEVAEAKRKLAEQKEAEKWSALGRKPNEYKVGDIVRVTIAAFGGHEVGTIGELVEEMSITGNHRVLANGKVYSQRYELITPVEQRFDR</sequence>
<evidence type="ECO:0000313" key="1">
    <source>
        <dbReference type="EMBL" id="SET42733.1"/>
    </source>
</evidence>
<dbReference type="AlphaFoldDB" id="A0A1I0ECC6"/>
<reference evidence="1 2" key="1">
    <citation type="submission" date="2016-10" db="EMBL/GenBank/DDBJ databases">
        <authorList>
            <person name="de Groot N.N."/>
        </authorList>
    </citation>
    <scope>NUCLEOTIDE SEQUENCE [LARGE SCALE GENOMIC DNA]</scope>
    <source>
        <strain evidence="1 2">IBRC-M 10780</strain>
    </source>
</reference>